<dbReference type="AlphaFoldDB" id="A0A1J4V0T6"/>
<proteinExistence type="predicted"/>
<reference evidence="2 3" key="1">
    <citation type="journal article" date="2016" name="Environ. Microbiol.">
        <title>Genomic resolution of a cold subsurface aquifer community provides metabolic insights for novel microbes adapted to high CO concentrations.</title>
        <authorList>
            <person name="Probst A.J."/>
            <person name="Castelle C.J."/>
            <person name="Singh A."/>
            <person name="Brown C.T."/>
            <person name="Anantharaman K."/>
            <person name="Sharon I."/>
            <person name="Hug L.A."/>
            <person name="Burstein D."/>
            <person name="Emerson J.B."/>
            <person name="Thomas B.C."/>
            <person name="Banfield J.F."/>
        </authorList>
    </citation>
    <scope>NUCLEOTIDE SEQUENCE [LARGE SCALE GENOMIC DNA]</scope>
    <source>
        <strain evidence="2">CG1_02_43_90</strain>
    </source>
</reference>
<evidence type="ECO:0000313" key="3">
    <source>
        <dbReference type="Proteomes" id="UP000181992"/>
    </source>
</evidence>
<keyword evidence="1" id="KW-0812">Transmembrane</keyword>
<keyword evidence="1" id="KW-1133">Transmembrane helix</keyword>
<name>A0A1J4V0T6_9BACT</name>
<dbReference type="EMBL" id="MNVN01000014">
    <property type="protein sequence ID" value="OIO30756.1"/>
    <property type="molecule type" value="Genomic_DNA"/>
</dbReference>
<gene>
    <name evidence="2" type="ORF">AUJ77_01875</name>
</gene>
<evidence type="ECO:0000256" key="1">
    <source>
        <dbReference type="SAM" id="Phobius"/>
    </source>
</evidence>
<organism evidence="2 3">
    <name type="scientific">Candidatus Nomurabacteria bacterium CG1_02_43_90</name>
    <dbReference type="NCBI Taxonomy" id="1805281"/>
    <lineage>
        <taxon>Bacteria</taxon>
        <taxon>Candidatus Nomuraibacteriota</taxon>
    </lineage>
</organism>
<dbReference type="Proteomes" id="UP000181992">
    <property type="component" value="Unassembled WGS sequence"/>
</dbReference>
<evidence type="ECO:0008006" key="4">
    <source>
        <dbReference type="Google" id="ProtNLM"/>
    </source>
</evidence>
<evidence type="ECO:0000313" key="2">
    <source>
        <dbReference type="EMBL" id="OIO30756.1"/>
    </source>
</evidence>
<keyword evidence="1" id="KW-0472">Membrane</keyword>
<protein>
    <recommendedName>
        <fullName evidence="4">Septum formation initiator</fullName>
    </recommendedName>
</protein>
<accession>A0A1J4V0T6</accession>
<comment type="caution">
    <text evidence="2">The sequence shown here is derived from an EMBL/GenBank/DDBJ whole genome shotgun (WGS) entry which is preliminary data.</text>
</comment>
<feature type="transmembrane region" description="Helical" evidence="1">
    <location>
        <begin position="12"/>
        <end position="35"/>
    </location>
</feature>
<sequence>MIPFQERKKIRKIVYSKITIFVLTGVLFVVSVGAWRVHKKALVAMTERDISARALADSESRMKELQISLARLNSNQGIEEEVREKYTVALPGEEVVVVVDENAKKSENGEVPASNGWWQKILSFFK</sequence>